<dbReference type="HOGENOM" id="CLU_878901_0_0_6"/>
<sequence>MNTYFIRHTSSLDVDTKTIRMMWEDDRIAIHYPRDKSGGFEIEDSRSLNPDDYDGVQRSMLKRLIDLAREGGYVFATYRGEAGSKIGYVTPGSTVELFHGTWGSRGNRAGREAVLKSLKLTHVHNIPPEQTIAFTPAQPRQGTFCRWRRVGDRVANIVNGVSEMGMDSLTPDLQEVMCMEYLRTERAREQGLPVLRYTLMPVGRTMKDVDILGVSESGKTLSVQVTYKCLHQDDPKLQKLDPYQSNGNETVYFCRCKKPQKINGHFVFPLQKVFEDFCIEDDNGRQWFERVMGGAPARVRSECNGGHGPVGGYFES</sequence>
<dbReference type="AlphaFoldDB" id="A0A0B4XIZ5"/>
<dbReference type="KEGG" id="apac:S7S_01205"/>
<dbReference type="EMBL" id="CP004387">
    <property type="protein sequence ID" value="AJD46665.1"/>
    <property type="molecule type" value="Genomic_DNA"/>
</dbReference>
<protein>
    <submittedName>
        <fullName evidence="1">Uncharacterized protein</fullName>
    </submittedName>
</protein>
<evidence type="ECO:0000313" key="1">
    <source>
        <dbReference type="EMBL" id="AJD46665.1"/>
    </source>
</evidence>
<keyword evidence="2" id="KW-1185">Reference proteome</keyword>
<evidence type="ECO:0000313" key="2">
    <source>
        <dbReference type="Proteomes" id="UP000006764"/>
    </source>
</evidence>
<accession>A0A0B4XIZ5</accession>
<reference evidence="1 2" key="1">
    <citation type="journal article" date="2012" name="J. Bacteriol.">
        <title>Genome sequence of an alkane-degrading bacterium, Alcanivorax pacificus type strain W11-5, isolated from deep sea sediment.</title>
        <authorList>
            <person name="Lai Q."/>
            <person name="Shao Z."/>
        </authorList>
    </citation>
    <scope>NUCLEOTIDE SEQUENCE [LARGE SCALE GENOMIC DNA]</scope>
    <source>
        <strain evidence="1 2">W11-5</strain>
    </source>
</reference>
<proteinExistence type="predicted"/>
<gene>
    <name evidence="1" type="ORF">S7S_01205</name>
</gene>
<name>A0A0B4XIZ5_9GAMM</name>
<dbReference type="Proteomes" id="UP000006764">
    <property type="component" value="Chromosome"/>
</dbReference>
<organism evidence="1 2">
    <name type="scientific">Isoalcanivorax pacificus W11-5</name>
    <dbReference type="NCBI Taxonomy" id="391936"/>
    <lineage>
        <taxon>Bacteria</taxon>
        <taxon>Pseudomonadati</taxon>
        <taxon>Pseudomonadota</taxon>
        <taxon>Gammaproteobacteria</taxon>
        <taxon>Oceanospirillales</taxon>
        <taxon>Alcanivoracaceae</taxon>
        <taxon>Isoalcanivorax</taxon>
    </lineage>
</organism>
<dbReference type="RefSeq" id="WP_008736176.1">
    <property type="nucleotide sequence ID" value="NZ_CP004387.1"/>
</dbReference>
<dbReference type="OrthoDB" id="1550455at2"/>